<protein>
    <submittedName>
        <fullName evidence="11">ABC transporter</fullName>
    </submittedName>
</protein>
<sequence length="731" mass="82360">MINTLKRLNFAFRQTVPVILQVEASECGLACLAMIMSYYGNYIDLTTFRQRESISIKGITLQNIIDIAQRNNLTTRPLRLEMEELNKLRLPCILHWSLNHFVVLTDVKTNGIMINDPARGKRKVLWGEINNEFTGVALEIAPDQNFTRKDERNNLHLRDLFRKTDGLKTTLFYLLLTSLGLEAISIVMPMASQVIIDEVIVTLDNGLLTTITVGIAILILLQMLISTARTWMVMLFSTRVSVQWNASLFEHLSKLPLDYFLKRHVGDILSRFGSLGIIQQTITTDMVQAIMDGLMAIGMFVMLIIYGKWLALVTLIAVILDGISRLMAYRPYKQASEEGIVYNAKKDSHLIETLRGMASIKLLGLRERRRARWLNLLVDAINVGLKTQRYDLIFGRINDSIFAIDRLIMLVIGAHYVMDNKMTVGMLVAFLSYKDQFTGRIGNLIGAAFKLKMLSIQSDRISDIVLTPTESEENAIISISNNNRLTEQLHINDQNHLVCKNLGFRYSPAEPWVFRNINLKIPKGKSIAIVGASGCGKSTILKTMMGLTHPEEGDIYFNGRNILKESLDNYRQEIAGVLQDDGLFSGSIADNICGFDDKPDQEKIIECAQKAAILQDIMAMPMKFETFVGDMGSSLSGGQKQRVILARALYRQPAILFLDEATSSLDEPTEAHIATILDEMNITRIIVAHRPATVAHCDYVIVMDVENAQSGKIEIVERQELIHRHQQHKTS</sequence>
<dbReference type="Gene3D" id="1.20.1560.10">
    <property type="entry name" value="ABC transporter type 1, transmembrane domain"/>
    <property type="match status" value="1"/>
</dbReference>
<dbReference type="SMART" id="SM00382">
    <property type="entry name" value="AAA"/>
    <property type="match status" value="1"/>
</dbReference>
<evidence type="ECO:0000256" key="4">
    <source>
        <dbReference type="ARBA" id="ARBA00022840"/>
    </source>
</evidence>
<evidence type="ECO:0000259" key="9">
    <source>
        <dbReference type="PROSITE" id="PS50929"/>
    </source>
</evidence>
<organism evidence="11 12">
    <name type="scientific">Commensalibacter melissae</name>
    <dbReference type="NCBI Taxonomy" id="2070537"/>
    <lineage>
        <taxon>Bacteria</taxon>
        <taxon>Pseudomonadati</taxon>
        <taxon>Pseudomonadota</taxon>
        <taxon>Alphaproteobacteria</taxon>
        <taxon>Acetobacterales</taxon>
        <taxon>Acetobacteraceae</taxon>
    </lineage>
</organism>
<dbReference type="Proteomes" id="UP000247565">
    <property type="component" value="Unassembled WGS sequence"/>
</dbReference>
<evidence type="ECO:0000256" key="6">
    <source>
        <dbReference type="ARBA" id="ARBA00023136"/>
    </source>
</evidence>
<dbReference type="PROSITE" id="PS50929">
    <property type="entry name" value="ABC_TM1F"/>
    <property type="match status" value="1"/>
</dbReference>
<dbReference type="Pfam" id="PF03412">
    <property type="entry name" value="Peptidase_C39"/>
    <property type="match status" value="1"/>
</dbReference>
<dbReference type="InterPro" id="IPR027417">
    <property type="entry name" value="P-loop_NTPase"/>
</dbReference>
<evidence type="ECO:0000259" key="10">
    <source>
        <dbReference type="PROSITE" id="PS50990"/>
    </source>
</evidence>
<dbReference type="CDD" id="cd18567">
    <property type="entry name" value="ABC_6TM_CvaB_RaxB_like"/>
    <property type="match status" value="1"/>
</dbReference>
<dbReference type="OrthoDB" id="5288404at2"/>
<dbReference type="PANTHER" id="PTHR24221">
    <property type="entry name" value="ATP-BINDING CASSETTE SUB-FAMILY B"/>
    <property type="match status" value="1"/>
</dbReference>
<comment type="subcellular location">
    <subcellularLocation>
        <location evidence="1">Cell membrane</location>
        <topology evidence="1">Multi-pass membrane protein</topology>
    </subcellularLocation>
</comment>
<comment type="caution">
    <text evidence="11">The sequence shown here is derived from an EMBL/GenBank/DDBJ whole genome shotgun (WGS) entry which is preliminary data.</text>
</comment>
<dbReference type="InterPro" id="IPR003593">
    <property type="entry name" value="AAA+_ATPase"/>
</dbReference>
<evidence type="ECO:0000259" key="8">
    <source>
        <dbReference type="PROSITE" id="PS50893"/>
    </source>
</evidence>
<dbReference type="PROSITE" id="PS50990">
    <property type="entry name" value="PEPTIDASE_C39"/>
    <property type="match status" value="1"/>
</dbReference>
<evidence type="ECO:0000256" key="5">
    <source>
        <dbReference type="ARBA" id="ARBA00022989"/>
    </source>
</evidence>
<dbReference type="GO" id="GO:0005524">
    <property type="term" value="F:ATP binding"/>
    <property type="evidence" value="ECO:0007669"/>
    <property type="project" value="UniProtKB-KW"/>
</dbReference>
<dbReference type="Gene3D" id="3.90.70.10">
    <property type="entry name" value="Cysteine proteinases"/>
    <property type="match status" value="1"/>
</dbReference>
<feature type="transmembrane region" description="Helical" evidence="7">
    <location>
        <begin position="294"/>
        <end position="320"/>
    </location>
</feature>
<feature type="domain" description="Peptidase C39" evidence="10">
    <location>
        <begin position="21"/>
        <end position="140"/>
    </location>
</feature>
<accession>A0A318N157</accession>
<dbReference type="Gene3D" id="3.40.50.300">
    <property type="entry name" value="P-loop containing nucleotide triphosphate hydrolases"/>
    <property type="match status" value="1"/>
</dbReference>
<dbReference type="GO" id="GO:0008234">
    <property type="term" value="F:cysteine-type peptidase activity"/>
    <property type="evidence" value="ECO:0007669"/>
    <property type="project" value="InterPro"/>
</dbReference>
<dbReference type="SUPFAM" id="SSF52540">
    <property type="entry name" value="P-loop containing nucleoside triphosphate hydrolases"/>
    <property type="match status" value="1"/>
</dbReference>
<evidence type="ECO:0000256" key="7">
    <source>
        <dbReference type="SAM" id="Phobius"/>
    </source>
</evidence>
<feature type="transmembrane region" description="Helical" evidence="7">
    <location>
        <begin position="171"/>
        <end position="195"/>
    </location>
</feature>
<dbReference type="SUPFAM" id="SSF90123">
    <property type="entry name" value="ABC transporter transmembrane region"/>
    <property type="match status" value="1"/>
</dbReference>
<proteinExistence type="predicted"/>
<dbReference type="CDD" id="cd03228">
    <property type="entry name" value="ABCC_MRP_Like"/>
    <property type="match status" value="1"/>
</dbReference>
<dbReference type="EMBL" id="QGLT01000004">
    <property type="protein sequence ID" value="PXY99845.1"/>
    <property type="molecule type" value="Genomic_DNA"/>
</dbReference>
<dbReference type="InterPro" id="IPR005074">
    <property type="entry name" value="Peptidase_C39"/>
</dbReference>
<dbReference type="InterPro" id="IPR011527">
    <property type="entry name" value="ABC1_TM_dom"/>
</dbReference>
<dbReference type="InterPro" id="IPR033838">
    <property type="entry name" value="CvaB_peptidase"/>
</dbReference>
<dbReference type="InterPro" id="IPR036640">
    <property type="entry name" value="ABC1_TM_sf"/>
</dbReference>
<dbReference type="GO" id="GO:0034040">
    <property type="term" value="F:ATPase-coupled lipid transmembrane transporter activity"/>
    <property type="evidence" value="ECO:0007669"/>
    <property type="project" value="TreeGrafter"/>
</dbReference>
<dbReference type="AlphaFoldDB" id="A0A318N157"/>
<dbReference type="Pfam" id="PF00005">
    <property type="entry name" value="ABC_tran"/>
    <property type="match status" value="1"/>
</dbReference>
<dbReference type="GO" id="GO:0140359">
    <property type="term" value="F:ABC-type transporter activity"/>
    <property type="evidence" value="ECO:0007669"/>
    <property type="project" value="InterPro"/>
</dbReference>
<dbReference type="InterPro" id="IPR039421">
    <property type="entry name" value="Type_1_exporter"/>
</dbReference>
<dbReference type="InterPro" id="IPR017871">
    <property type="entry name" value="ABC_transporter-like_CS"/>
</dbReference>
<keyword evidence="5 7" id="KW-1133">Transmembrane helix</keyword>
<dbReference type="PROSITE" id="PS00211">
    <property type="entry name" value="ABC_TRANSPORTER_1"/>
    <property type="match status" value="1"/>
</dbReference>
<dbReference type="GO" id="GO:0016887">
    <property type="term" value="F:ATP hydrolysis activity"/>
    <property type="evidence" value="ECO:0007669"/>
    <property type="project" value="InterPro"/>
</dbReference>
<keyword evidence="6 7" id="KW-0472">Membrane</keyword>
<dbReference type="Pfam" id="PF00664">
    <property type="entry name" value="ABC_membrane"/>
    <property type="match status" value="1"/>
</dbReference>
<keyword evidence="3" id="KW-0547">Nucleotide-binding</keyword>
<keyword evidence="4" id="KW-0067">ATP-binding</keyword>
<evidence type="ECO:0000256" key="2">
    <source>
        <dbReference type="ARBA" id="ARBA00022692"/>
    </source>
</evidence>
<dbReference type="RefSeq" id="WP_110439465.1">
    <property type="nucleotide sequence ID" value="NZ_CP046393.1"/>
</dbReference>
<dbReference type="GO" id="GO:0005886">
    <property type="term" value="C:plasma membrane"/>
    <property type="evidence" value="ECO:0007669"/>
    <property type="project" value="UniProtKB-SubCell"/>
</dbReference>
<keyword evidence="2 7" id="KW-0812">Transmembrane</keyword>
<feature type="domain" description="ABC transmembrane type-1" evidence="9">
    <location>
        <begin position="174"/>
        <end position="453"/>
    </location>
</feature>
<dbReference type="GO" id="GO:0006508">
    <property type="term" value="P:proteolysis"/>
    <property type="evidence" value="ECO:0007669"/>
    <property type="project" value="InterPro"/>
</dbReference>
<reference evidence="11 12" key="1">
    <citation type="submission" date="2018-05" db="EMBL/GenBank/DDBJ databases">
        <title>Reference genomes for bee gut microbiota database.</title>
        <authorList>
            <person name="Ellegaard K.M."/>
        </authorList>
    </citation>
    <scope>NUCLEOTIDE SEQUENCE [LARGE SCALE GENOMIC DNA]</scope>
    <source>
        <strain evidence="11 12">ESL0284</strain>
    </source>
</reference>
<gene>
    <name evidence="11" type="ORF">DK869_07900</name>
</gene>
<evidence type="ECO:0000256" key="1">
    <source>
        <dbReference type="ARBA" id="ARBA00004651"/>
    </source>
</evidence>
<evidence type="ECO:0000256" key="3">
    <source>
        <dbReference type="ARBA" id="ARBA00022741"/>
    </source>
</evidence>
<name>A0A318N157_9PROT</name>
<evidence type="ECO:0000313" key="11">
    <source>
        <dbReference type="EMBL" id="PXY99845.1"/>
    </source>
</evidence>
<dbReference type="InterPro" id="IPR003439">
    <property type="entry name" value="ABC_transporter-like_ATP-bd"/>
</dbReference>
<feature type="transmembrane region" description="Helical" evidence="7">
    <location>
        <begin position="207"/>
        <end position="225"/>
    </location>
</feature>
<evidence type="ECO:0000313" key="12">
    <source>
        <dbReference type="Proteomes" id="UP000247565"/>
    </source>
</evidence>
<dbReference type="PANTHER" id="PTHR24221:SF606">
    <property type="entry name" value="COLICIN V SECRETION-PROCESSING ATP-BINDING PROTEIN"/>
    <property type="match status" value="1"/>
</dbReference>
<feature type="domain" description="ABC transporter" evidence="8">
    <location>
        <begin position="497"/>
        <end position="730"/>
    </location>
</feature>
<dbReference type="CDD" id="cd02419">
    <property type="entry name" value="Peptidase_C39C"/>
    <property type="match status" value="1"/>
</dbReference>
<dbReference type="PROSITE" id="PS50893">
    <property type="entry name" value="ABC_TRANSPORTER_2"/>
    <property type="match status" value="1"/>
</dbReference>
<keyword evidence="12" id="KW-1185">Reference proteome</keyword>